<keyword evidence="3" id="KW-1185">Reference proteome</keyword>
<evidence type="ECO:0000313" key="3">
    <source>
        <dbReference type="Proteomes" id="UP000324832"/>
    </source>
</evidence>
<dbReference type="GO" id="GO:1904158">
    <property type="term" value="P:axonemal central apparatus assembly"/>
    <property type="evidence" value="ECO:0007669"/>
    <property type="project" value="TreeGrafter"/>
</dbReference>
<feature type="compositionally biased region" description="Basic and acidic residues" evidence="1">
    <location>
        <begin position="1100"/>
        <end position="1111"/>
    </location>
</feature>
<dbReference type="GO" id="GO:0005576">
    <property type="term" value="C:extracellular region"/>
    <property type="evidence" value="ECO:0007669"/>
    <property type="project" value="GOC"/>
</dbReference>
<feature type="region of interest" description="Disordered" evidence="1">
    <location>
        <begin position="812"/>
        <end position="838"/>
    </location>
</feature>
<dbReference type="InterPro" id="IPR026173">
    <property type="entry name" value="SPAG17"/>
</dbReference>
<accession>A0A5E4PML2</accession>
<dbReference type="GO" id="GO:0003351">
    <property type="term" value="P:epithelial cilium movement involved in extracellular fluid movement"/>
    <property type="evidence" value="ECO:0007669"/>
    <property type="project" value="TreeGrafter"/>
</dbReference>
<feature type="region of interest" description="Disordered" evidence="1">
    <location>
        <begin position="161"/>
        <end position="182"/>
    </location>
</feature>
<dbReference type="Proteomes" id="UP000324832">
    <property type="component" value="Unassembled WGS sequence"/>
</dbReference>
<proteinExistence type="predicted"/>
<evidence type="ECO:0000313" key="2">
    <source>
        <dbReference type="EMBL" id="VVC86217.1"/>
    </source>
</evidence>
<feature type="region of interest" description="Disordered" evidence="1">
    <location>
        <begin position="1070"/>
        <end position="1111"/>
    </location>
</feature>
<dbReference type="PANTHER" id="PTHR21963">
    <property type="entry name" value="PF6"/>
    <property type="match status" value="1"/>
</dbReference>
<name>A0A5E4PML2_9NEOP</name>
<dbReference type="GO" id="GO:1990716">
    <property type="term" value="C:axonemal central apparatus"/>
    <property type="evidence" value="ECO:0007669"/>
    <property type="project" value="TreeGrafter"/>
</dbReference>
<feature type="compositionally biased region" description="Basic and acidic residues" evidence="1">
    <location>
        <begin position="1077"/>
        <end position="1091"/>
    </location>
</feature>
<gene>
    <name evidence="2" type="ORF">LSINAPIS_LOCUS78</name>
</gene>
<evidence type="ECO:0000256" key="1">
    <source>
        <dbReference type="SAM" id="MobiDB-lite"/>
    </source>
</evidence>
<reference evidence="2 3" key="1">
    <citation type="submission" date="2017-07" db="EMBL/GenBank/DDBJ databases">
        <authorList>
            <person name="Talla V."/>
            <person name="Backstrom N."/>
        </authorList>
    </citation>
    <scope>NUCLEOTIDE SEQUENCE [LARGE SCALE GENOMIC DNA]</scope>
</reference>
<evidence type="ECO:0008006" key="4">
    <source>
        <dbReference type="Google" id="ProtNLM"/>
    </source>
</evidence>
<sequence length="1739" mass="200867">MGPKKGSTNEDTANSWRTYIEEALLDDEQWKVKVILIEAAGGDQDRIYLNKFEVFAAQERRFVIKNICKTETIFMVNQLGSEKKVKDESLRVFEEGQSYIKEKKEIPPDVLALIIKHLILKMKEEYLYIKRQRLQVRDGMRRESQTMVNRAEVRGTVSVKLSEPTPDLPKGKGKNEVPEEPELLDTDEGKKYSTLLRVRGEEWRDKVYVDDYPTDGPNLYVAITGFVEPYLAQNLIKIGIPLTAVIQVRIDTSAVTVPSGLLRATKRGQSQTELLMEKSLKFWDTVQELRIHKSSSEYYNNTAFIVFSPPYWGNEDLSGTPEKIYDELCYLMYDIQDLSRQHNHYIENMDIINIPEEDIDERYVNCYKRQIEDLPLECVTVYSLLDSMLQTVCKYFEENSSNTSLTIINVTDDAVNANDKIEKAERLVNDMFNVLCSSENKNKSYRLTYGEEYENLKNPTIINYGDIAKYNTFQLGNLNLHNIIRSMLIGMPINQLWNNYERINEELEAKINFHVNLLLSCFKRSDIETAELNRLIHILACRKLYDNRSSLKKTHLPESTITEFKKVYLKRSILAEPLSKSPSLHHNLSSITRLVPSIIKSTEDNIQSLQSDDESTSVRFLFQCPDISELISTAEISSGKPKDHFIREYEYFEEFSGINAFQIMLDSYNRYNCVDYKYCEVTDCLIMMFFNSHDEDGISRDEWRCHISTPLCLQDFFDFVLEEQYSWIQKEEKIYDANIMFKSCSLIKDLNEGLATHSCLENAEVHKELLMEGSLKHAEFTHVEEESSEEMVIQSTVLKKFKTPSLTDIESKASKRTKSVTGSTPRIKRQSMVSTSDRSEKNDVLRKPFVGYDLGNRRLEVYGKDSTYFAKDGTKIFSNYNLLIPINLENVSLRVKSGNENSEFWIHKVIGDQLNNKVIDACESFRIVSKGNLSIYVQKQTYEINLPILAITSEDEHKDNSIKLSNNCSTFKAALTDFVETQSFYSISVTWPNGLITETVHEKNSSKISHIKQFFITNPSGSEEEMRCISLNGEVIVFKTNGDIEVLRPDGSYIKITKCEKRVICTEHDDDFNSDTSSDKNKKGKSKEKGKPSKSSPKSSKKDPMSDNKEMEDIPPEYELVIHEFETIHTNGLREMWTNNTNTTIEQLIIRTATDYCLGEIFSRRMDGTHILLNKDGVQIVTFPNKTRIITKYFIEPEEIYPEWTGEELEYLAMLNAETMDIESVKSKNSVRSNVSESFDCEKAEDLNGDLPEKPRSDGYISVQIQITVEHPIYTTVTINRSNYDITIDSPNDTSISLTADHNYKFLLDNATKAEFNGKNLDITYESCPECLSKTTCMIKIKSDDLCSATKINRYWLRMEDCSGKKIIVNEEGNISIRNDIESSEEVIGVHETYHDDESTGSNNKCVEKKNVSSSVVQQKCKDIGKEDLRFFVLKRDLGCSELVSRAHVDSYKKECQWQPWCSINRYDTFGDNRSLLSMLTPIHRTETEKWLMESKYADKPTYLTYKDLKKDCGKGFYHWMRPYGRFQPKPRKPDPVLPNRLPLAYVFRTLEQQWKEKDREKLSGAKELLYAILKYRHAIEFDSEQILNIPIVDFRSEQHRKTENLIQTIAHRNYEELRMKLLEDVQSRAKASLTTKPLKIQEEISIEEEAEEEASEKPSEEGEQNIEEMDNVAEINTNQQRYLLREGSVPPYFRNLLGGAIWWEMNNAADEAATVAERRRMKCVCPAEQESESDKPLT</sequence>
<protein>
    <recommendedName>
        <fullName evidence="4">Sperm-associated antigen 17</fullName>
    </recommendedName>
</protein>
<dbReference type="PANTHER" id="PTHR21963:SF1">
    <property type="entry name" value="SPERM-ASSOCIATED ANTIGEN 17"/>
    <property type="match status" value="1"/>
</dbReference>
<dbReference type="EMBL" id="FZQP02000002">
    <property type="protein sequence ID" value="VVC86217.1"/>
    <property type="molecule type" value="Genomic_DNA"/>
</dbReference>
<organism evidence="2 3">
    <name type="scientific">Leptidea sinapis</name>
    <dbReference type="NCBI Taxonomy" id="189913"/>
    <lineage>
        <taxon>Eukaryota</taxon>
        <taxon>Metazoa</taxon>
        <taxon>Ecdysozoa</taxon>
        <taxon>Arthropoda</taxon>
        <taxon>Hexapoda</taxon>
        <taxon>Insecta</taxon>
        <taxon>Pterygota</taxon>
        <taxon>Neoptera</taxon>
        <taxon>Endopterygota</taxon>
        <taxon>Lepidoptera</taxon>
        <taxon>Glossata</taxon>
        <taxon>Ditrysia</taxon>
        <taxon>Papilionoidea</taxon>
        <taxon>Pieridae</taxon>
        <taxon>Dismorphiinae</taxon>
        <taxon>Leptidea</taxon>
    </lineage>
</organism>